<accession>A0A2T0MAC4</accession>
<comment type="caution">
    <text evidence="2">The sequence shown here is derived from an EMBL/GenBank/DDBJ whole genome shotgun (WGS) entry which is preliminary data.</text>
</comment>
<dbReference type="InterPro" id="IPR025348">
    <property type="entry name" value="DUF4252"/>
</dbReference>
<evidence type="ECO:0000313" key="2">
    <source>
        <dbReference type="EMBL" id="PRX54430.1"/>
    </source>
</evidence>
<keyword evidence="3" id="KW-1185">Reference proteome</keyword>
<proteinExistence type="predicted"/>
<protein>
    <submittedName>
        <fullName evidence="2">Uncharacterized protein DUF4252</fullName>
    </submittedName>
</protein>
<sequence>MATRMKKCVVGLVVLTLPFFGISQSVFDRFDDSERIGTVSISKGMLTLIAEMMQEHGDEESQDFVDIAKNVNGIKVYMSDDEGASADMQATMKQYVKKSRLEELMKIKDGDTNLRFYIKNGKDENHVEELLMFATGLDEKDKKHDVETVLLTMSGDIDLTKVGSLTEKMNLPKHLNKAKKN</sequence>
<dbReference type="AlphaFoldDB" id="A0A2T0MAC4"/>
<evidence type="ECO:0000313" key="3">
    <source>
        <dbReference type="Proteomes" id="UP000237640"/>
    </source>
</evidence>
<dbReference type="Pfam" id="PF14060">
    <property type="entry name" value="DUF4252"/>
    <property type="match status" value="1"/>
</dbReference>
<dbReference type="Proteomes" id="UP000237640">
    <property type="component" value="Unassembled WGS sequence"/>
</dbReference>
<keyword evidence="1" id="KW-0732">Signal</keyword>
<name>A0A2T0MAC4_9FLAO</name>
<organism evidence="2 3">
    <name type="scientific">Flagellimonas meridianipacifica</name>
    <dbReference type="NCBI Taxonomy" id="1080225"/>
    <lineage>
        <taxon>Bacteria</taxon>
        <taxon>Pseudomonadati</taxon>
        <taxon>Bacteroidota</taxon>
        <taxon>Flavobacteriia</taxon>
        <taxon>Flavobacteriales</taxon>
        <taxon>Flavobacteriaceae</taxon>
        <taxon>Flagellimonas</taxon>
    </lineage>
</organism>
<feature type="signal peptide" evidence="1">
    <location>
        <begin position="1"/>
        <end position="23"/>
    </location>
</feature>
<feature type="chain" id="PRO_5015529337" evidence="1">
    <location>
        <begin position="24"/>
        <end position="181"/>
    </location>
</feature>
<gene>
    <name evidence="2" type="ORF">CLV81_2831</name>
</gene>
<dbReference type="EMBL" id="PVYX01000002">
    <property type="protein sequence ID" value="PRX54430.1"/>
    <property type="molecule type" value="Genomic_DNA"/>
</dbReference>
<reference evidence="2 3" key="1">
    <citation type="submission" date="2018-03" db="EMBL/GenBank/DDBJ databases">
        <title>Genomic Encyclopedia of Archaeal and Bacterial Type Strains, Phase II (KMG-II): from individual species to whole genera.</title>
        <authorList>
            <person name="Goeker M."/>
        </authorList>
    </citation>
    <scope>NUCLEOTIDE SEQUENCE [LARGE SCALE GENOMIC DNA]</scope>
    <source>
        <strain evidence="2 3">DSM 25027</strain>
    </source>
</reference>
<evidence type="ECO:0000256" key="1">
    <source>
        <dbReference type="SAM" id="SignalP"/>
    </source>
</evidence>